<dbReference type="GO" id="GO:0009636">
    <property type="term" value="P:response to toxic substance"/>
    <property type="evidence" value="ECO:0007669"/>
    <property type="project" value="UniProtKB-KW"/>
</dbReference>
<evidence type="ECO:0000256" key="2">
    <source>
        <dbReference type="ARBA" id="ARBA00001947"/>
    </source>
</evidence>
<evidence type="ECO:0000256" key="1">
    <source>
        <dbReference type="ARBA" id="ARBA00001933"/>
    </source>
</evidence>
<keyword evidence="5" id="KW-0479">Metal-binding</keyword>
<dbReference type="InterPro" id="IPR029066">
    <property type="entry name" value="PLP-binding_barrel"/>
</dbReference>
<dbReference type="GO" id="GO:0036088">
    <property type="term" value="P:D-serine catabolic process"/>
    <property type="evidence" value="ECO:0007669"/>
    <property type="project" value="TreeGrafter"/>
</dbReference>
<dbReference type="GO" id="GO:0008721">
    <property type="term" value="F:D-serine ammonia-lyase activity"/>
    <property type="evidence" value="ECO:0007669"/>
    <property type="project" value="UniProtKB-EC"/>
</dbReference>
<evidence type="ECO:0000313" key="15">
    <source>
        <dbReference type="EMBL" id="KAF3004826.1"/>
    </source>
</evidence>
<comment type="catalytic activity">
    <reaction evidence="9">
        <text>D-serine = pyruvate + NH4(+)</text>
        <dbReference type="Rhea" id="RHEA:13977"/>
        <dbReference type="ChEBI" id="CHEBI:15361"/>
        <dbReference type="ChEBI" id="CHEBI:28938"/>
        <dbReference type="ChEBI" id="CHEBI:35247"/>
        <dbReference type="EC" id="4.3.1.18"/>
    </reaction>
    <physiologicalReaction direction="left-to-right" evidence="9">
        <dbReference type="Rhea" id="RHEA:13978"/>
    </physiologicalReaction>
</comment>
<evidence type="ECO:0000256" key="5">
    <source>
        <dbReference type="ARBA" id="ARBA00022723"/>
    </source>
</evidence>
<evidence type="ECO:0000256" key="11">
    <source>
        <dbReference type="ARBA" id="ARBA00066349"/>
    </source>
</evidence>
<evidence type="ECO:0000313" key="16">
    <source>
        <dbReference type="Proteomes" id="UP000801428"/>
    </source>
</evidence>
<evidence type="ECO:0000256" key="12">
    <source>
        <dbReference type="ARBA" id="ARBA00069616"/>
    </source>
</evidence>
<dbReference type="AlphaFoldDB" id="A0A9P4THS9"/>
<accession>A0A9P4THS9</accession>
<name>A0A9P4THS9_CURKU</name>
<comment type="cofactor">
    <cofactor evidence="2">
        <name>Zn(2+)</name>
        <dbReference type="ChEBI" id="CHEBI:29105"/>
    </cofactor>
</comment>
<evidence type="ECO:0000256" key="3">
    <source>
        <dbReference type="ARBA" id="ARBA00005323"/>
    </source>
</evidence>
<dbReference type="Pfam" id="PF01168">
    <property type="entry name" value="Ala_racemase_N"/>
    <property type="match status" value="1"/>
</dbReference>
<dbReference type="Proteomes" id="UP000801428">
    <property type="component" value="Unassembled WGS sequence"/>
</dbReference>
<dbReference type="PANTHER" id="PTHR28004:SF2">
    <property type="entry name" value="D-SERINE DEHYDRATASE"/>
    <property type="match status" value="1"/>
</dbReference>
<evidence type="ECO:0000256" key="13">
    <source>
        <dbReference type="ARBA" id="ARBA00075219"/>
    </source>
</evidence>
<reference evidence="15" key="1">
    <citation type="submission" date="2019-04" db="EMBL/GenBank/DDBJ databases">
        <title>Sequencing of skin fungus with MAO and IRED activity.</title>
        <authorList>
            <person name="Marsaioli A.J."/>
            <person name="Bonatto J.M.C."/>
            <person name="Reis Junior O."/>
        </authorList>
    </citation>
    <scope>NUCLEOTIDE SEQUENCE</scope>
    <source>
        <strain evidence="15">30M1</strain>
    </source>
</reference>
<dbReference type="GO" id="GO:0046872">
    <property type="term" value="F:metal ion binding"/>
    <property type="evidence" value="ECO:0007669"/>
    <property type="project" value="UniProtKB-KW"/>
</dbReference>
<evidence type="ECO:0000256" key="4">
    <source>
        <dbReference type="ARBA" id="ARBA00022575"/>
    </source>
</evidence>
<keyword evidence="16" id="KW-1185">Reference proteome</keyword>
<protein>
    <recommendedName>
        <fullName evidence="12">D-serine dehydratase</fullName>
        <ecNumber evidence="11">4.3.1.18</ecNumber>
    </recommendedName>
    <alternativeName>
        <fullName evidence="13">D-serine deaminase</fullName>
    </alternativeName>
</protein>
<dbReference type="InterPro" id="IPR042208">
    <property type="entry name" value="D-ser_dehydrat-like_sf"/>
</dbReference>
<dbReference type="Gene3D" id="3.20.20.10">
    <property type="entry name" value="Alanine racemase"/>
    <property type="match status" value="1"/>
</dbReference>
<evidence type="ECO:0000256" key="9">
    <source>
        <dbReference type="ARBA" id="ARBA00051198"/>
    </source>
</evidence>
<gene>
    <name evidence="15" type="ORF">E8E13_004050</name>
</gene>
<comment type="cofactor">
    <cofactor evidence="1">
        <name>pyridoxal 5'-phosphate</name>
        <dbReference type="ChEBI" id="CHEBI:597326"/>
    </cofactor>
</comment>
<keyword evidence="4" id="KW-0216">Detoxification</keyword>
<comment type="caution">
    <text evidence="15">The sequence shown here is derived from an EMBL/GenBank/DDBJ whole genome shotgun (WGS) entry which is preliminary data.</text>
</comment>
<keyword evidence="8" id="KW-0456">Lyase</keyword>
<comment type="function">
    <text evidence="10">Catalyzes the conversion of D-serine to pyruvate and ammonia. May play a role in D-serine detoxification.</text>
</comment>
<feature type="domain" description="Alanine racemase N-terminal" evidence="14">
    <location>
        <begin position="34"/>
        <end position="270"/>
    </location>
</feature>
<evidence type="ECO:0000256" key="10">
    <source>
        <dbReference type="ARBA" id="ARBA00055764"/>
    </source>
</evidence>
<proteinExistence type="inferred from homology"/>
<organism evidence="15 16">
    <name type="scientific">Curvularia kusanoi</name>
    <name type="common">Cochliobolus kusanoi</name>
    <dbReference type="NCBI Taxonomy" id="90978"/>
    <lineage>
        <taxon>Eukaryota</taxon>
        <taxon>Fungi</taxon>
        <taxon>Dikarya</taxon>
        <taxon>Ascomycota</taxon>
        <taxon>Pezizomycotina</taxon>
        <taxon>Dothideomycetes</taxon>
        <taxon>Pleosporomycetidae</taxon>
        <taxon>Pleosporales</taxon>
        <taxon>Pleosporineae</taxon>
        <taxon>Pleosporaceae</taxon>
        <taxon>Curvularia</taxon>
    </lineage>
</organism>
<evidence type="ECO:0000256" key="7">
    <source>
        <dbReference type="ARBA" id="ARBA00022898"/>
    </source>
</evidence>
<evidence type="ECO:0000256" key="8">
    <source>
        <dbReference type="ARBA" id="ARBA00023239"/>
    </source>
</evidence>
<dbReference type="SUPFAM" id="SSF51419">
    <property type="entry name" value="PLP-binding barrel"/>
    <property type="match status" value="1"/>
</dbReference>
<evidence type="ECO:0000256" key="6">
    <source>
        <dbReference type="ARBA" id="ARBA00022833"/>
    </source>
</evidence>
<dbReference type="PANTHER" id="PTHR28004">
    <property type="entry name" value="ZGC:162816-RELATED"/>
    <property type="match status" value="1"/>
</dbReference>
<dbReference type="InterPro" id="IPR051466">
    <property type="entry name" value="D-amino_acid_metab_enzyme"/>
</dbReference>
<dbReference type="Gene3D" id="2.40.37.20">
    <property type="entry name" value="D-serine dehydratase-like domain"/>
    <property type="match status" value="1"/>
</dbReference>
<comment type="similarity">
    <text evidence="3">Belongs to the DSD1 family.</text>
</comment>
<sequence>MAHNYPLSDVDLLKHQFLNARVEDLPTPSLILDRSLVRKNCKAMLEVCGELGVGFRAHVKSHKTLELSRLMVGDGLGEGQREAKFVVSTLVEAEELAGYVEGVRRGGGVGSILYGVPVPQGAVPRLLQLVNRLSDGSISIIVDNLDAFSRFHAALTAHADYTPHKKLGVFVKIDTGYHRAGISTSSPQFQPLVQGVLSRDASRGGDGAVVLQGFYSHFGHSYGGDSEADAAAGLIDELVGLEKAAEAVPEEQRGGLVFSVGATPTATAAQNMLSSASPRVDEFHAVLARLKDRFQVELHAGVYPLLDCQQVATHARPAEGEARAGFQPLSKDSIAIRMLVEVTSVYSEREKPEVLVSAGSLAMGREPWDPPRIFALDMGFVGHASAIIHPFALSRDGGLFSDK</sequence>
<dbReference type="InterPro" id="IPR001608">
    <property type="entry name" value="Ala_racemase_N"/>
</dbReference>
<dbReference type="FunFam" id="3.20.20.10:FF:000016">
    <property type="entry name" value="D-serine dehydratase"/>
    <property type="match status" value="1"/>
</dbReference>
<dbReference type="OrthoDB" id="20198at2759"/>
<dbReference type="EC" id="4.3.1.18" evidence="11"/>
<evidence type="ECO:0000259" key="14">
    <source>
        <dbReference type="Pfam" id="PF01168"/>
    </source>
</evidence>
<keyword evidence="7" id="KW-0663">Pyridoxal phosphate</keyword>
<dbReference type="EMBL" id="SWKU01000007">
    <property type="protein sequence ID" value="KAF3004826.1"/>
    <property type="molecule type" value="Genomic_DNA"/>
</dbReference>
<keyword evidence="6" id="KW-0862">Zinc</keyword>